<dbReference type="InterPro" id="IPR029047">
    <property type="entry name" value="HSP70_peptide-bd_sf"/>
</dbReference>
<evidence type="ECO:0000256" key="5">
    <source>
        <dbReference type="SAM" id="MobiDB-lite"/>
    </source>
</evidence>
<reference evidence="6" key="1">
    <citation type="submission" date="2019-03" db="EMBL/GenBank/DDBJ databases">
        <title>Long read genome sequence of the mycoparasitic Pythium oligandrum ATCC 38472 isolated from sugarbeet rhizosphere.</title>
        <authorList>
            <person name="Gaulin E."/>
        </authorList>
    </citation>
    <scope>NUCLEOTIDE SEQUENCE</scope>
    <source>
        <strain evidence="6">ATCC 38472_TT</strain>
    </source>
</reference>
<dbReference type="SUPFAM" id="SSF100920">
    <property type="entry name" value="Heat shock protein 70kD (HSP70), peptide-binding domain"/>
    <property type="match status" value="1"/>
</dbReference>
<name>A0A8K1CV61_PYTOL</name>
<dbReference type="Gene3D" id="2.60.34.10">
    <property type="entry name" value="Substrate Binding Domain Of DNAk, Chain A, domain 1"/>
    <property type="match status" value="1"/>
</dbReference>
<evidence type="ECO:0000313" key="6">
    <source>
        <dbReference type="EMBL" id="TMW68843.1"/>
    </source>
</evidence>
<dbReference type="GO" id="GO:0140662">
    <property type="term" value="F:ATP-dependent protein folding chaperone"/>
    <property type="evidence" value="ECO:0007669"/>
    <property type="project" value="InterPro"/>
</dbReference>
<dbReference type="SUPFAM" id="SSF53067">
    <property type="entry name" value="Actin-like ATPase domain"/>
    <property type="match status" value="2"/>
</dbReference>
<evidence type="ECO:0000256" key="2">
    <source>
        <dbReference type="ARBA" id="ARBA00022741"/>
    </source>
</evidence>
<proteinExistence type="inferred from homology"/>
<evidence type="ECO:0000256" key="4">
    <source>
        <dbReference type="RuleBase" id="RU003322"/>
    </source>
</evidence>
<dbReference type="AlphaFoldDB" id="A0A8K1CV61"/>
<dbReference type="PANTHER" id="PTHR19375">
    <property type="entry name" value="HEAT SHOCK PROTEIN 70KDA"/>
    <property type="match status" value="1"/>
</dbReference>
<dbReference type="OrthoDB" id="66550at2759"/>
<sequence length="561" mass="60216">MVVAGIDIGTTHGCVGVWQNGKVNIIANDQGFRTTPAYVCYEGDEVIVGDTAVSKLHSHAENTVFHLKRVLGKDHGEVSERGFVREWSFDVAKDKDGRVLAKTSRNGDAHEVSPVEFTSILIRNLKELAEDFTGETVDQVVMTIPAHADDAQKELIRAAAKEAGVEQLTYLSEPLAAAIAYGFDESKASHAEYVLVFDIGGATHDVTLLSVDKGLFEIVATTGNDSLGGEDFTKAVFEHCAKSFERKTKLKVQDNQKASSRLRFACEQAKRSLSTQSQVNIEVDSLLEGSDFALKLSRPRFEELINDHVKAAIKEVEKLLEEADVEKDHIDHVIVIGGSSRIPLVQNAVKKFFDGKKTHMHITPDEVVAHGATLEAAAIGEYNAASDAVNDVNVTPLTLSVGLANGSVSEVIHRDTVLPVTATESFTTSVDNQEAIFVQIYEGERVMGKDNTLLAQLRVSGITPLPKGEAEIDVTFAVNSKGALTVTATETTAGSKTLEVHNDASRLSAADVAAIIQKAEDAAEEDDALLEELEAAEEAGEEDEEASAAAPALATPSGDLD</sequence>
<comment type="similarity">
    <text evidence="1 4">Belongs to the heat shock protein 70 family.</text>
</comment>
<dbReference type="Gene3D" id="3.30.30.30">
    <property type="match status" value="1"/>
</dbReference>
<gene>
    <name evidence="6" type="ORF">Poli38472_006311</name>
</gene>
<dbReference type="FunFam" id="3.90.640.10:FF:000010">
    <property type="entry name" value="heat shock 70 kDa protein 14"/>
    <property type="match status" value="1"/>
</dbReference>
<evidence type="ECO:0000256" key="3">
    <source>
        <dbReference type="ARBA" id="ARBA00022840"/>
    </source>
</evidence>
<evidence type="ECO:0000256" key="1">
    <source>
        <dbReference type="ARBA" id="ARBA00007381"/>
    </source>
</evidence>
<dbReference type="CDD" id="cd24028">
    <property type="entry name" value="ASKHA_NBD_HSP70_HSPA1-like"/>
    <property type="match status" value="1"/>
</dbReference>
<accession>A0A8K1CV61</accession>
<dbReference type="Gene3D" id="3.30.420.40">
    <property type="match status" value="2"/>
</dbReference>
<dbReference type="Gene3D" id="3.90.640.10">
    <property type="entry name" value="Actin, Chain A, domain 4"/>
    <property type="match status" value="1"/>
</dbReference>
<evidence type="ECO:0008006" key="8">
    <source>
        <dbReference type="Google" id="ProtNLM"/>
    </source>
</evidence>
<dbReference type="PRINTS" id="PR00301">
    <property type="entry name" value="HEATSHOCK70"/>
</dbReference>
<comment type="caution">
    <text evidence="6">The sequence shown here is derived from an EMBL/GenBank/DDBJ whole genome shotgun (WGS) entry which is preliminary data.</text>
</comment>
<evidence type="ECO:0000313" key="7">
    <source>
        <dbReference type="Proteomes" id="UP000794436"/>
    </source>
</evidence>
<feature type="compositionally biased region" description="Acidic residues" evidence="5">
    <location>
        <begin position="522"/>
        <end position="546"/>
    </location>
</feature>
<organism evidence="6 7">
    <name type="scientific">Pythium oligandrum</name>
    <name type="common">Mycoparasitic fungus</name>
    <dbReference type="NCBI Taxonomy" id="41045"/>
    <lineage>
        <taxon>Eukaryota</taxon>
        <taxon>Sar</taxon>
        <taxon>Stramenopiles</taxon>
        <taxon>Oomycota</taxon>
        <taxon>Peronosporomycetes</taxon>
        <taxon>Pythiales</taxon>
        <taxon>Pythiaceae</taxon>
        <taxon>Pythium</taxon>
    </lineage>
</organism>
<keyword evidence="2 4" id="KW-0547">Nucleotide-binding</keyword>
<dbReference type="GO" id="GO:0005524">
    <property type="term" value="F:ATP binding"/>
    <property type="evidence" value="ECO:0007669"/>
    <property type="project" value="UniProtKB-KW"/>
</dbReference>
<dbReference type="EMBL" id="SPLM01000002">
    <property type="protein sequence ID" value="TMW68843.1"/>
    <property type="molecule type" value="Genomic_DNA"/>
</dbReference>
<dbReference type="InterPro" id="IPR013126">
    <property type="entry name" value="Hsp_70_fam"/>
</dbReference>
<dbReference type="Proteomes" id="UP000794436">
    <property type="component" value="Unassembled WGS sequence"/>
</dbReference>
<feature type="region of interest" description="Disordered" evidence="5">
    <location>
        <begin position="521"/>
        <end position="561"/>
    </location>
</feature>
<keyword evidence="7" id="KW-1185">Reference proteome</keyword>
<protein>
    <recommendedName>
        <fullName evidence="8">Heat shock protein 70</fullName>
    </recommendedName>
</protein>
<dbReference type="Pfam" id="PF00012">
    <property type="entry name" value="HSP70"/>
    <property type="match status" value="1"/>
</dbReference>
<dbReference type="InterPro" id="IPR043129">
    <property type="entry name" value="ATPase_NBD"/>
</dbReference>
<keyword evidence="3 4" id="KW-0067">ATP-binding</keyword>